<organism evidence="2 3">
    <name type="scientific">Ehrlichia minasensis</name>
    <dbReference type="NCBI Taxonomy" id="1242993"/>
    <lineage>
        <taxon>Bacteria</taxon>
        <taxon>Pseudomonadati</taxon>
        <taxon>Pseudomonadota</taxon>
        <taxon>Alphaproteobacteria</taxon>
        <taxon>Rickettsiales</taxon>
        <taxon>Anaplasmataceae</taxon>
        <taxon>Ehrlichia</taxon>
    </lineage>
</organism>
<keyword evidence="1" id="KW-0472">Membrane</keyword>
<gene>
    <name evidence="2" type="ORF">DRF75_02015</name>
</gene>
<reference evidence="2 3" key="1">
    <citation type="submission" date="2018-06" db="EMBL/GenBank/DDBJ databases">
        <title>Complete Genome Sequence of Ehrlichia minasensis Isolated From Cattle.</title>
        <authorList>
            <person name="Aguiar D.M."/>
            <person name="Araujo J.P.A.Jr."/>
            <person name="Nakazato L."/>
            <person name="Bard E."/>
            <person name="Cabezas-Cruz A."/>
        </authorList>
    </citation>
    <scope>NUCLEOTIDE SEQUENCE [LARGE SCALE GENOMIC DNA]</scope>
    <source>
        <strain evidence="2 3">B11</strain>
    </source>
</reference>
<comment type="caution">
    <text evidence="2">The sequence shown here is derived from an EMBL/GenBank/DDBJ whole genome shotgun (WGS) entry which is preliminary data.</text>
</comment>
<keyword evidence="1" id="KW-0812">Transmembrane</keyword>
<dbReference type="Proteomes" id="UP000293377">
    <property type="component" value="Unassembled WGS sequence"/>
</dbReference>
<proteinExistence type="predicted"/>
<keyword evidence="3" id="KW-1185">Reference proteome</keyword>
<sequence>MYISDFLIQKSDSPNTDFYHGTLHFNDEDSNYGTTGEIINDLTGGKGTYLDKKAVCIIMTNILLNVIWKFCLSIMIL</sequence>
<evidence type="ECO:0000313" key="3">
    <source>
        <dbReference type="Proteomes" id="UP000293377"/>
    </source>
</evidence>
<evidence type="ECO:0000256" key="1">
    <source>
        <dbReference type="SAM" id="Phobius"/>
    </source>
</evidence>
<dbReference type="AlphaFoldDB" id="A0A4Q6I4Q0"/>
<protein>
    <submittedName>
        <fullName evidence="2">Uncharacterized protein</fullName>
    </submittedName>
</protein>
<evidence type="ECO:0000313" key="2">
    <source>
        <dbReference type="EMBL" id="RZB12865.1"/>
    </source>
</evidence>
<dbReference type="EMBL" id="QOHL01000006">
    <property type="protein sequence ID" value="RZB12865.1"/>
    <property type="molecule type" value="Genomic_DNA"/>
</dbReference>
<name>A0A4Q6I4Q0_9RICK</name>
<feature type="transmembrane region" description="Helical" evidence="1">
    <location>
        <begin position="54"/>
        <end position="76"/>
    </location>
</feature>
<keyword evidence="1" id="KW-1133">Transmembrane helix</keyword>
<accession>A0A4Q6I4Q0</accession>